<dbReference type="InterPro" id="IPR004443">
    <property type="entry name" value="YjeF_N_dom"/>
</dbReference>
<evidence type="ECO:0000256" key="3">
    <source>
        <dbReference type="ARBA" id="ARBA00015797"/>
    </source>
</evidence>
<protein>
    <recommendedName>
        <fullName evidence="3">Enhancer of mRNA-decapping protein 3</fullName>
    </recommendedName>
</protein>
<dbReference type="EMBL" id="MU854317">
    <property type="protein sequence ID" value="KAK4044671.1"/>
    <property type="molecule type" value="Genomic_DNA"/>
</dbReference>
<dbReference type="Proteomes" id="UP001303115">
    <property type="component" value="Unassembled WGS sequence"/>
</dbReference>
<feature type="domain" description="YjeF N-terminal" evidence="6">
    <location>
        <begin position="442"/>
        <end position="721"/>
    </location>
</feature>
<dbReference type="PANTHER" id="PTHR13612">
    <property type="entry name" value="ENHANCER OF MRNA-DECAPPING PROTEIN 3"/>
    <property type="match status" value="1"/>
</dbReference>
<comment type="subcellular location">
    <subcellularLocation>
        <location evidence="1">Cytoplasm</location>
        <location evidence="1">P-body</location>
    </subcellularLocation>
</comment>
<proteinExistence type="inferred from homology"/>
<evidence type="ECO:0000256" key="4">
    <source>
        <dbReference type="ARBA" id="ARBA00022490"/>
    </source>
</evidence>
<dbReference type="Pfam" id="PF03853">
    <property type="entry name" value="YjeF_N"/>
    <property type="match status" value="1"/>
</dbReference>
<dbReference type="InterPro" id="IPR025762">
    <property type="entry name" value="DFDF"/>
</dbReference>
<feature type="compositionally biased region" description="Basic and acidic residues" evidence="5">
    <location>
        <begin position="294"/>
        <end position="305"/>
    </location>
</feature>
<evidence type="ECO:0000259" key="7">
    <source>
        <dbReference type="PROSITE" id="PS51512"/>
    </source>
</evidence>
<dbReference type="Pfam" id="PF09532">
    <property type="entry name" value="FDF"/>
    <property type="match status" value="1"/>
</dbReference>
<reference evidence="9" key="1">
    <citation type="journal article" date="2023" name="Mol. Phylogenet. Evol.">
        <title>Genome-scale phylogeny and comparative genomics of the fungal order Sordariales.</title>
        <authorList>
            <person name="Hensen N."/>
            <person name="Bonometti L."/>
            <person name="Westerberg I."/>
            <person name="Brannstrom I.O."/>
            <person name="Guillou S."/>
            <person name="Cros-Aarteil S."/>
            <person name="Calhoun S."/>
            <person name="Haridas S."/>
            <person name="Kuo A."/>
            <person name="Mondo S."/>
            <person name="Pangilinan J."/>
            <person name="Riley R."/>
            <person name="LaButti K."/>
            <person name="Andreopoulos B."/>
            <person name="Lipzen A."/>
            <person name="Chen C."/>
            <person name="Yan M."/>
            <person name="Daum C."/>
            <person name="Ng V."/>
            <person name="Clum A."/>
            <person name="Steindorff A."/>
            <person name="Ohm R.A."/>
            <person name="Martin F."/>
            <person name="Silar P."/>
            <person name="Natvig D.O."/>
            <person name="Lalanne C."/>
            <person name="Gautier V."/>
            <person name="Ament-Velasquez S.L."/>
            <person name="Kruys A."/>
            <person name="Hutchinson M.I."/>
            <person name="Powell A.J."/>
            <person name="Barry K."/>
            <person name="Miller A.N."/>
            <person name="Grigoriev I.V."/>
            <person name="Debuchy R."/>
            <person name="Gladieux P."/>
            <person name="Hiltunen Thoren M."/>
            <person name="Johannesson H."/>
        </authorList>
    </citation>
    <scope>NUCLEOTIDE SEQUENCE [LARGE SCALE GENOMIC DNA]</scope>
    <source>
        <strain evidence="9">CBS 284.82</strain>
    </source>
</reference>
<comment type="caution">
    <text evidence="8">The sequence shown here is derived from an EMBL/GenBank/DDBJ whole genome shotgun (WGS) entry which is preliminary data.</text>
</comment>
<evidence type="ECO:0000259" key="6">
    <source>
        <dbReference type="PROSITE" id="PS51385"/>
    </source>
</evidence>
<dbReference type="FunFam" id="3.40.50.10260:FF:000007">
    <property type="entry name" value="YjeF N-terminal domain-like protein"/>
    <property type="match status" value="1"/>
</dbReference>
<dbReference type="PROSITE" id="PS51385">
    <property type="entry name" value="YJEF_N"/>
    <property type="match status" value="1"/>
</dbReference>
<evidence type="ECO:0000256" key="5">
    <source>
        <dbReference type="SAM" id="MobiDB-lite"/>
    </source>
</evidence>
<dbReference type="GO" id="GO:0003729">
    <property type="term" value="F:mRNA binding"/>
    <property type="evidence" value="ECO:0007669"/>
    <property type="project" value="TreeGrafter"/>
</dbReference>
<evidence type="ECO:0000256" key="1">
    <source>
        <dbReference type="ARBA" id="ARBA00004201"/>
    </source>
</evidence>
<accession>A0AAN6PTN5</accession>
<feature type="compositionally biased region" description="Basic and acidic residues" evidence="5">
    <location>
        <begin position="361"/>
        <end position="370"/>
    </location>
</feature>
<dbReference type="InterPro" id="IPR036652">
    <property type="entry name" value="YjeF_N_dom_sf"/>
</dbReference>
<dbReference type="Gene3D" id="3.40.50.10260">
    <property type="entry name" value="YjeF N-terminal domain"/>
    <property type="match status" value="1"/>
</dbReference>
<name>A0AAN6PTN5_9PEZI</name>
<feature type="compositionally biased region" description="Basic residues" evidence="5">
    <location>
        <begin position="191"/>
        <end position="201"/>
    </location>
</feature>
<dbReference type="InterPro" id="IPR019050">
    <property type="entry name" value="FDF_dom"/>
</dbReference>
<keyword evidence="4" id="KW-0963">Cytoplasm</keyword>
<feature type="domain" description="DFDF" evidence="7">
    <location>
        <begin position="262"/>
        <end position="298"/>
    </location>
</feature>
<feature type="compositionally biased region" description="Pro residues" evidence="5">
    <location>
        <begin position="68"/>
        <end position="95"/>
    </location>
</feature>
<dbReference type="PANTHER" id="PTHR13612:SF0">
    <property type="entry name" value="ENHANCER OF MRNA-DECAPPING PROTEIN 3"/>
    <property type="match status" value="1"/>
</dbReference>
<evidence type="ECO:0000256" key="2">
    <source>
        <dbReference type="ARBA" id="ARBA00006610"/>
    </source>
</evidence>
<gene>
    <name evidence="8" type="ORF">C8A01DRAFT_42578</name>
</gene>
<feature type="region of interest" description="Disordered" evidence="5">
    <location>
        <begin position="62"/>
        <end position="266"/>
    </location>
</feature>
<feature type="compositionally biased region" description="Polar residues" evidence="5">
    <location>
        <begin position="141"/>
        <end position="156"/>
    </location>
</feature>
<dbReference type="GO" id="GO:0033962">
    <property type="term" value="P:P-body assembly"/>
    <property type="evidence" value="ECO:0007669"/>
    <property type="project" value="TreeGrafter"/>
</dbReference>
<comment type="similarity">
    <text evidence="2">Belongs to the EDC3 family.</text>
</comment>
<sequence length="756" mass="81537">MASEFIGLQMMVTVRGTPPMLLKGTVSAVEAGAGLTLSNVWVLNTKEWKPRLTIPSENITDLSEVSADPPPPAVPTAQPSVPPKAPPVQQQPPKPMFVDPAIVAMGKPPAATPSSRAPEPHPLPNTSEKRDPGPVVVPSVQVASTSREVTPTNTVAASLKGLKLEVPGATAESAEEEAAEVAPDYGEVAGQKKKRRQRKPGNAKTVSQEDYEASPAASAKTAGRGKGWRQTPILQSTPSFQPFNSLKRTRKGRPTADNGWASEDVTDVQEMGEFDFESSLAKFDKQNLFEQMRKDDQVDEADRLVSHNRIPRPKPGTAGGKNLHYSENVLDMPSPSLKQPKDRPTSKETPNDFWNSEADDGLPHGERLSGRDQGMGSRQSSRRGESKGTAGRRSQSRKANEMARTGSGPSRVNSGLPTPAAPQGLYVLPSNRRIETVSALQMFNLENIAHNEIGLTEEMMTENAGRGIAEVTLTALSDPAIKVRHAGNADPPGNPPPQTVVVLAGNNKSGSRAIAAARHLRNKGLNVLVCVVGLERGERDLFEDVQQQVRLYRNLGGRVFAKSDFFEHIRKISIPMLTIDTPRASLGSLANPAPVMLILDALLGLAISFEELRNGDQATVYELIEWANRNEAFVMAVDVPSGVDPSSGKVSVVDGNRLYVKPRYVVAVGAPKRGLLEAMVAADNDDGDTILAGGEAPVPDDAVLEWKLYLVDMGLGQAVWKKGGTKMRKGVDFDGRWVLEMRYRGIPSEEGEEEVV</sequence>
<organism evidence="8 9">
    <name type="scientific">Parachaetomium inaequale</name>
    <dbReference type="NCBI Taxonomy" id="2588326"/>
    <lineage>
        <taxon>Eukaryota</taxon>
        <taxon>Fungi</taxon>
        <taxon>Dikarya</taxon>
        <taxon>Ascomycota</taxon>
        <taxon>Pezizomycotina</taxon>
        <taxon>Sordariomycetes</taxon>
        <taxon>Sordariomycetidae</taxon>
        <taxon>Sordariales</taxon>
        <taxon>Chaetomiaceae</taxon>
        <taxon>Parachaetomium</taxon>
    </lineage>
</organism>
<evidence type="ECO:0000313" key="8">
    <source>
        <dbReference type="EMBL" id="KAK4044671.1"/>
    </source>
</evidence>
<feature type="compositionally biased region" description="Polar residues" evidence="5">
    <location>
        <begin position="232"/>
        <end position="246"/>
    </location>
</feature>
<dbReference type="SUPFAM" id="SSF64153">
    <property type="entry name" value="YjeF N-terminal domain-like"/>
    <property type="match status" value="1"/>
</dbReference>
<dbReference type="GO" id="GO:0031087">
    <property type="term" value="P:deadenylation-independent decapping of nuclear-transcribed mRNA"/>
    <property type="evidence" value="ECO:0007669"/>
    <property type="project" value="TreeGrafter"/>
</dbReference>
<dbReference type="AlphaFoldDB" id="A0AAN6PTN5"/>
<feature type="compositionally biased region" description="Polar residues" evidence="5">
    <location>
        <begin position="407"/>
        <end position="416"/>
    </location>
</feature>
<feature type="compositionally biased region" description="Basic and acidic residues" evidence="5">
    <location>
        <begin position="339"/>
        <end position="350"/>
    </location>
</feature>
<dbReference type="GO" id="GO:0000932">
    <property type="term" value="C:P-body"/>
    <property type="evidence" value="ECO:0007669"/>
    <property type="project" value="UniProtKB-SubCell"/>
</dbReference>
<dbReference type="PROSITE" id="PS51512">
    <property type="entry name" value="DFDF"/>
    <property type="match status" value="1"/>
</dbReference>
<keyword evidence="9" id="KW-1185">Reference proteome</keyword>
<feature type="region of interest" description="Disordered" evidence="5">
    <location>
        <begin position="294"/>
        <end position="419"/>
    </location>
</feature>
<evidence type="ECO:0000313" key="9">
    <source>
        <dbReference type="Proteomes" id="UP001303115"/>
    </source>
</evidence>
<dbReference type="SMART" id="SM01199">
    <property type="entry name" value="FDF"/>
    <property type="match status" value="1"/>
</dbReference>